<organism evidence="1 2">
    <name type="scientific">Gossypium stocksii</name>
    <dbReference type="NCBI Taxonomy" id="47602"/>
    <lineage>
        <taxon>Eukaryota</taxon>
        <taxon>Viridiplantae</taxon>
        <taxon>Streptophyta</taxon>
        <taxon>Embryophyta</taxon>
        <taxon>Tracheophyta</taxon>
        <taxon>Spermatophyta</taxon>
        <taxon>Magnoliopsida</taxon>
        <taxon>eudicotyledons</taxon>
        <taxon>Gunneridae</taxon>
        <taxon>Pentapetalae</taxon>
        <taxon>rosids</taxon>
        <taxon>malvids</taxon>
        <taxon>Malvales</taxon>
        <taxon>Malvaceae</taxon>
        <taxon>Malvoideae</taxon>
        <taxon>Gossypium</taxon>
    </lineage>
</organism>
<dbReference type="AlphaFoldDB" id="A0A9D3U6M5"/>
<reference evidence="1 2" key="1">
    <citation type="journal article" date="2021" name="Plant Biotechnol. J.">
        <title>Multi-omics assisted identification of the key and species-specific regulatory components of drought-tolerant mechanisms in Gossypium stocksii.</title>
        <authorList>
            <person name="Yu D."/>
            <person name="Ke L."/>
            <person name="Zhang D."/>
            <person name="Wu Y."/>
            <person name="Sun Y."/>
            <person name="Mei J."/>
            <person name="Sun J."/>
            <person name="Sun Y."/>
        </authorList>
    </citation>
    <scope>NUCLEOTIDE SEQUENCE [LARGE SCALE GENOMIC DNA]</scope>
    <source>
        <strain evidence="2">cv. E1</strain>
        <tissue evidence="1">Leaf</tissue>
    </source>
</reference>
<dbReference type="Proteomes" id="UP000828251">
    <property type="component" value="Unassembled WGS sequence"/>
</dbReference>
<accession>A0A9D3U6M5</accession>
<proteinExistence type="predicted"/>
<name>A0A9D3U6M5_9ROSI</name>
<evidence type="ECO:0000313" key="2">
    <source>
        <dbReference type="Proteomes" id="UP000828251"/>
    </source>
</evidence>
<dbReference type="OrthoDB" id="982210at2759"/>
<dbReference type="EMBL" id="JAIQCV010000013">
    <property type="protein sequence ID" value="KAH1030858.1"/>
    <property type="molecule type" value="Genomic_DNA"/>
</dbReference>
<gene>
    <name evidence="1" type="ORF">J1N35_043032</name>
</gene>
<comment type="caution">
    <text evidence="1">The sequence shown here is derived from an EMBL/GenBank/DDBJ whole genome shotgun (WGS) entry which is preliminary data.</text>
</comment>
<sequence>MMSALEGQVTNLEESMYGVNETLKVVEGRTDELNSMRVQLRDYMAEALGANLDVLKEALNTTMVDQTEKFN</sequence>
<evidence type="ECO:0000313" key="1">
    <source>
        <dbReference type="EMBL" id="KAH1030858.1"/>
    </source>
</evidence>
<protein>
    <submittedName>
        <fullName evidence="1">Uncharacterized protein</fullName>
    </submittedName>
</protein>
<keyword evidence="2" id="KW-1185">Reference proteome</keyword>